<evidence type="ECO:0000313" key="2">
    <source>
        <dbReference type="EMBL" id="SNS25600.1"/>
    </source>
</evidence>
<dbReference type="OrthoDB" id="3425909at2"/>
<reference evidence="2 3" key="1">
    <citation type="submission" date="2017-06" db="EMBL/GenBank/DDBJ databases">
        <authorList>
            <person name="Kim H.J."/>
            <person name="Triplett B.A."/>
        </authorList>
    </citation>
    <scope>NUCLEOTIDE SEQUENCE [LARGE SCALE GENOMIC DNA]</scope>
    <source>
        <strain evidence="2 3">CGMCC 4.1858</strain>
    </source>
</reference>
<keyword evidence="1" id="KW-0472">Membrane</keyword>
<feature type="transmembrane region" description="Helical" evidence="1">
    <location>
        <begin position="32"/>
        <end position="49"/>
    </location>
</feature>
<keyword evidence="2" id="KW-0378">Hydrolase</keyword>
<dbReference type="Pfam" id="PF04307">
    <property type="entry name" value="YdjM"/>
    <property type="match status" value="1"/>
</dbReference>
<dbReference type="Proteomes" id="UP000198280">
    <property type="component" value="Unassembled WGS sequence"/>
</dbReference>
<feature type="transmembrane region" description="Helical" evidence="1">
    <location>
        <begin position="100"/>
        <end position="117"/>
    </location>
</feature>
<dbReference type="GO" id="GO:0016787">
    <property type="term" value="F:hydrolase activity"/>
    <property type="evidence" value="ECO:0007669"/>
    <property type="project" value="UniProtKB-KW"/>
</dbReference>
<feature type="transmembrane region" description="Helical" evidence="1">
    <location>
        <begin position="123"/>
        <end position="140"/>
    </location>
</feature>
<evidence type="ECO:0000313" key="3">
    <source>
        <dbReference type="Proteomes" id="UP000198280"/>
    </source>
</evidence>
<accession>A0A239CZR1</accession>
<dbReference type="InterPro" id="IPR007404">
    <property type="entry name" value="YdjM-like"/>
</dbReference>
<feature type="transmembrane region" description="Helical" evidence="1">
    <location>
        <begin position="241"/>
        <end position="262"/>
    </location>
</feature>
<organism evidence="2 3">
    <name type="scientific">Actinacidiphila glaucinigra</name>
    <dbReference type="NCBI Taxonomy" id="235986"/>
    <lineage>
        <taxon>Bacteria</taxon>
        <taxon>Bacillati</taxon>
        <taxon>Actinomycetota</taxon>
        <taxon>Actinomycetes</taxon>
        <taxon>Kitasatosporales</taxon>
        <taxon>Streptomycetaceae</taxon>
        <taxon>Actinacidiphila</taxon>
    </lineage>
</organism>
<proteinExistence type="predicted"/>
<dbReference type="EMBL" id="FZOF01000004">
    <property type="protein sequence ID" value="SNS25600.1"/>
    <property type="molecule type" value="Genomic_DNA"/>
</dbReference>
<keyword evidence="1" id="KW-1133">Transmembrane helix</keyword>
<evidence type="ECO:0000256" key="1">
    <source>
        <dbReference type="SAM" id="Phobius"/>
    </source>
</evidence>
<protein>
    <submittedName>
        <fullName evidence="2">LexA-binding, inner membrane-associated putative hydrolase</fullName>
    </submittedName>
</protein>
<keyword evidence="1" id="KW-0812">Transmembrane</keyword>
<dbReference type="RefSeq" id="WP_089223410.1">
    <property type="nucleotide sequence ID" value="NZ_FZOF01000004.1"/>
</dbReference>
<sequence>MMGPAHSISGAAAWLSVGAVSAGLGHPMPWPTIVVGALICAGAALAPDLDHKAATISRAFGPISRGLCEIIDKLSFATYKKTRKPGDPVRQGGHRTLTHTWLWAVLMGAAASGLALVGGRWAVLVILFVHAVLAVEGLLWRQARVSSDILVWLLGATSAWVLADALDSTESGKAWLFTEPGQHYLWIGVPIVLGSIVHCIGDALTVSGCPVLWPIPIGRRRWYPLGPPKFMRFRAGSKVEVKVLTPVFFVIGGVGAAGALFFG</sequence>
<name>A0A239CZR1_9ACTN</name>
<gene>
    <name evidence="2" type="ORF">SAMN05216252_104313</name>
</gene>
<dbReference type="AlphaFoldDB" id="A0A239CZR1"/>
<keyword evidence="3" id="KW-1185">Reference proteome</keyword>